<comment type="caution">
    <text evidence="1">The sequence shown here is derived from an EMBL/GenBank/DDBJ whole genome shotgun (WGS) entry which is preliminary data.</text>
</comment>
<protein>
    <submittedName>
        <fullName evidence="1">Uncharacterized protein</fullName>
    </submittedName>
</protein>
<reference evidence="1" key="1">
    <citation type="submission" date="2022-07" db="EMBL/GenBank/DDBJ databases">
        <title>Pseudosulfitobacter sp. strain AP-MA-4, whole genome sequence.</title>
        <authorList>
            <person name="Jiang Y."/>
        </authorList>
    </citation>
    <scope>NUCLEOTIDE SEQUENCE</scope>
    <source>
        <strain evidence="1">AP-MA-4</strain>
    </source>
</reference>
<sequence length="88" mass="9509">MAVVESVVARGAAGGNIGERPVLYLSDGQSHADRQASAMKIPKDAAFDSTMTRSLSYTVRDQNTDLAVNRIPARPPSGFRMTEIMVQK</sequence>
<evidence type="ECO:0000313" key="1">
    <source>
        <dbReference type="EMBL" id="MCR8825424.1"/>
    </source>
</evidence>
<keyword evidence="2" id="KW-1185">Reference proteome</keyword>
<gene>
    <name evidence="1" type="ORF">NTA49_02625</name>
</gene>
<name>A0ABT1YX10_9RHOB</name>
<dbReference type="Proteomes" id="UP001165396">
    <property type="component" value="Unassembled WGS sequence"/>
</dbReference>
<proteinExistence type="predicted"/>
<dbReference type="EMBL" id="JANKJG010000001">
    <property type="protein sequence ID" value="MCR8825424.1"/>
    <property type="molecule type" value="Genomic_DNA"/>
</dbReference>
<organism evidence="1 2">
    <name type="scientific">Pseudosulfitobacter koreensis</name>
    <dbReference type="NCBI Taxonomy" id="2968472"/>
    <lineage>
        <taxon>Bacteria</taxon>
        <taxon>Pseudomonadati</taxon>
        <taxon>Pseudomonadota</taxon>
        <taxon>Alphaproteobacteria</taxon>
        <taxon>Rhodobacterales</taxon>
        <taxon>Roseobacteraceae</taxon>
        <taxon>Pseudosulfitobacter</taxon>
    </lineage>
</organism>
<evidence type="ECO:0000313" key="2">
    <source>
        <dbReference type="Proteomes" id="UP001165396"/>
    </source>
</evidence>
<accession>A0ABT1YX10</accession>